<dbReference type="PANTHER" id="PTHR43434:SF24">
    <property type="entry name" value="HYDROLASE-RELATED"/>
    <property type="match status" value="1"/>
</dbReference>
<dbReference type="InterPro" id="IPR050155">
    <property type="entry name" value="HAD-like_hydrolase_sf"/>
</dbReference>
<accession>A0A0J8GPN3</accession>
<dbReference type="PATRIC" id="fig|1513271.3.peg.2659"/>
<dbReference type="SUPFAM" id="SSF56784">
    <property type="entry name" value="HAD-like"/>
    <property type="match status" value="1"/>
</dbReference>
<dbReference type="SFLD" id="SFLDG01135">
    <property type="entry name" value="C1.5.6:_HAD__Beta-PGM__Phospha"/>
    <property type="match status" value="1"/>
</dbReference>
<keyword evidence="1" id="KW-0378">Hydrolase</keyword>
<dbReference type="Gene3D" id="1.10.150.240">
    <property type="entry name" value="Putative phosphatase, domain 2"/>
    <property type="match status" value="1"/>
</dbReference>
<dbReference type="Gene3D" id="3.40.50.1000">
    <property type="entry name" value="HAD superfamily/HAD-like"/>
    <property type="match status" value="1"/>
</dbReference>
<dbReference type="EMBL" id="LAZL01000021">
    <property type="protein sequence ID" value="KMT64765.1"/>
    <property type="molecule type" value="Genomic_DNA"/>
</dbReference>
<dbReference type="NCBIfam" id="TIGR01549">
    <property type="entry name" value="HAD-SF-IA-v1"/>
    <property type="match status" value="1"/>
</dbReference>
<dbReference type="RefSeq" id="WP_048693242.1">
    <property type="nucleotide sequence ID" value="NZ_KQ130494.1"/>
</dbReference>
<dbReference type="InterPro" id="IPR006439">
    <property type="entry name" value="HAD-SF_hydro_IA"/>
</dbReference>
<dbReference type="Pfam" id="PF13419">
    <property type="entry name" value="HAD_2"/>
    <property type="match status" value="1"/>
</dbReference>
<dbReference type="OrthoDB" id="9782449at2"/>
<dbReference type="SFLD" id="SFLDG01129">
    <property type="entry name" value="C1.5:_HAD__Beta-PGM__Phosphata"/>
    <property type="match status" value="1"/>
</dbReference>
<dbReference type="FunFam" id="3.40.50.1000:FF:000022">
    <property type="entry name" value="Phosphoglycolate phosphatase"/>
    <property type="match status" value="1"/>
</dbReference>
<dbReference type="GO" id="GO:0008967">
    <property type="term" value="F:phosphoglycolate phosphatase activity"/>
    <property type="evidence" value="ECO:0007669"/>
    <property type="project" value="TreeGrafter"/>
</dbReference>
<dbReference type="InterPro" id="IPR023198">
    <property type="entry name" value="PGP-like_dom2"/>
</dbReference>
<reference evidence="1 2" key="1">
    <citation type="submission" date="2015-04" db="EMBL/GenBank/DDBJ databases">
        <title>Draft Genome Sequence of the Novel Agar-Digesting Marine Bacterium Q1.</title>
        <authorList>
            <person name="Li Y."/>
            <person name="Li D."/>
            <person name="Chen G."/>
            <person name="Du Z."/>
        </authorList>
    </citation>
    <scope>NUCLEOTIDE SEQUENCE [LARGE SCALE GENOMIC DNA]</scope>
    <source>
        <strain evidence="1 2">Q1</strain>
    </source>
</reference>
<dbReference type="GO" id="GO:0005829">
    <property type="term" value="C:cytosol"/>
    <property type="evidence" value="ECO:0007669"/>
    <property type="project" value="TreeGrafter"/>
</dbReference>
<gene>
    <name evidence="1" type="ORF">XM47_12965</name>
</gene>
<dbReference type="GO" id="GO:0006281">
    <property type="term" value="P:DNA repair"/>
    <property type="evidence" value="ECO:0007669"/>
    <property type="project" value="TreeGrafter"/>
</dbReference>
<evidence type="ECO:0000313" key="1">
    <source>
        <dbReference type="EMBL" id="KMT64765.1"/>
    </source>
</evidence>
<evidence type="ECO:0000313" key="2">
    <source>
        <dbReference type="Proteomes" id="UP000037600"/>
    </source>
</evidence>
<dbReference type="Proteomes" id="UP000037600">
    <property type="component" value="Unassembled WGS sequence"/>
</dbReference>
<keyword evidence="2" id="KW-1185">Reference proteome</keyword>
<dbReference type="PANTHER" id="PTHR43434">
    <property type="entry name" value="PHOSPHOGLYCOLATE PHOSPHATASE"/>
    <property type="match status" value="1"/>
</dbReference>
<dbReference type="InterPro" id="IPR036412">
    <property type="entry name" value="HAD-like_sf"/>
</dbReference>
<dbReference type="STRING" id="1513271.XM47_12965"/>
<sequence>MPAYQFIIFDWDGTLMDSIGRIVSSMKETAIALDFPVPSDQLARSVIGMSLEKALEVVFPDADEVQGKQLFQQYRKEYIELNTTPTPMFDGAEALLLSLKKSGNKLAVATGKARAGLDRVLVSTNLSELFVDTICADETESKPSPVMLQTICQRNGFDISDCVMIGDTIHDLAMAKAAGMDSIGVTFGVNNRQELEAYQPVAIVDDFEQLAEALN</sequence>
<dbReference type="AlphaFoldDB" id="A0A0J8GPN3"/>
<organism evidence="1 2">
    <name type="scientific">Catenovulum maritimum</name>
    <dbReference type="NCBI Taxonomy" id="1513271"/>
    <lineage>
        <taxon>Bacteria</taxon>
        <taxon>Pseudomonadati</taxon>
        <taxon>Pseudomonadota</taxon>
        <taxon>Gammaproteobacteria</taxon>
        <taxon>Alteromonadales</taxon>
        <taxon>Alteromonadaceae</taxon>
        <taxon>Catenovulum</taxon>
    </lineage>
</organism>
<name>A0A0J8GPN3_9ALTE</name>
<dbReference type="NCBIfam" id="TIGR01509">
    <property type="entry name" value="HAD-SF-IA-v3"/>
    <property type="match status" value="1"/>
</dbReference>
<dbReference type="SFLD" id="SFLDS00003">
    <property type="entry name" value="Haloacid_Dehalogenase"/>
    <property type="match status" value="1"/>
</dbReference>
<protein>
    <submittedName>
        <fullName evidence="1">HAD family hydrolase</fullName>
    </submittedName>
</protein>
<comment type="caution">
    <text evidence="1">The sequence shown here is derived from an EMBL/GenBank/DDBJ whole genome shotgun (WGS) entry which is preliminary data.</text>
</comment>
<dbReference type="InterPro" id="IPR041492">
    <property type="entry name" value="HAD_2"/>
</dbReference>
<proteinExistence type="predicted"/>
<dbReference type="InterPro" id="IPR023214">
    <property type="entry name" value="HAD_sf"/>
</dbReference>